<dbReference type="NCBIfam" id="TIGR01197">
    <property type="entry name" value="nramp"/>
    <property type="match status" value="1"/>
</dbReference>
<feature type="transmembrane region" description="Helical" evidence="9">
    <location>
        <begin position="328"/>
        <end position="347"/>
    </location>
</feature>
<feature type="transmembrane region" description="Helical" evidence="9">
    <location>
        <begin position="118"/>
        <end position="141"/>
    </location>
</feature>
<evidence type="ECO:0000313" key="10">
    <source>
        <dbReference type="EMBL" id="NXF28233.1"/>
    </source>
</evidence>
<sequence length="348" mass="38363">RIPLWGGVLITIADTFVFLFLDKYGLRKLEAFFGLLITIMALTFGYEYITVKPNQEKLLQGLFIPYCQDCGTPQLEQAVGIVGAVIMPHNMYLHSALVKSRQVNRADKREVREANKYFFIESCIALFVSFIINIFVVTVFAEAFFDKTNANVSQVCANSSSPHSSLFPNNSDTLEVDIYKGGVVLGCYFGPAALYIWAIGILAAGQSSTMTGTYSGQFVMEGFLNLRWSRFARVLLTRSIAITPTLFVAIFQDVEHLTGMNDFLNVLMSLQVSKAGVQGLQVSKAGPPLTAVSPLGRFWRVAGGLLILLICSINMYFVVAYVMALHSLALYIGAALLSVIYLAFVAYL</sequence>
<organism evidence="10 11">
    <name type="scientific">Rhodinocichla rosea</name>
    <dbReference type="NCBI Taxonomy" id="58203"/>
    <lineage>
        <taxon>Eukaryota</taxon>
        <taxon>Metazoa</taxon>
        <taxon>Chordata</taxon>
        <taxon>Craniata</taxon>
        <taxon>Vertebrata</taxon>
        <taxon>Euteleostomi</taxon>
        <taxon>Archelosauria</taxon>
        <taxon>Archosauria</taxon>
        <taxon>Dinosauria</taxon>
        <taxon>Saurischia</taxon>
        <taxon>Theropoda</taxon>
        <taxon>Coelurosauria</taxon>
        <taxon>Aves</taxon>
        <taxon>Neognathae</taxon>
        <taxon>Neoaves</taxon>
        <taxon>Telluraves</taxon>
        <taxon>Australaves</taxon>
        <taxon>Passeriformes</taxon>
        <taxon>Thraupidae</taxon>
        <taxon>Rhodinocichla</taxon>
    </lineage>
</organism>
<dbReference type="EMBL" id="VWYZ01001506">
    <property type="protein sequence ID" value="NXF28233.1"/>
    <property type="molecule type" value="Genomic_DNA"/>
</dbReference>
<gene>
    <name evidence="10" type="primary">Slc11a2</name>
    <name evidence="10" type="ORF">RHOROS_R15269</name>
</gene>
<dbReference type="GO" id="GO:0015087">
    <property type="term" value="F:cobalt ion transmembrane transporter activity"/>
    <property type="evidence" value="ECO:0007669"/>
    <property type="project" value="TreeGrafter"/>
</dbReference>
<evidence type="ECO:0000256" key="7">
    <source>
        <dbReference type="ARBA" id="ARBA00023136"/>
    </source>
</evidence>
<dbReference type="GO" id="GO:0005886">
    <property type="term" value="C:plasma membrane"/>
    <property type="evidence" value="ECO:0007669"/>
    <property type="project" value="TreeGrafter"/>
</dbReference>
<comment type="subcellular location">
    <subcellularLocation>
        <location evidence="1">Late endosome membrane</location>
        <topology evidence="1">Multi-pass membrane protein</topology>
    </subcellularLocation>
    <subcellularLocation>
        <location evidence="2">Lysosome membrane</location>
        <topology evidence="2">Multi-pass membrane protein</topology>
    </subcellularLocation>
</comment>
<keyword evidence="7 9" id="KW-0472">Membrane</keyword>
<keyword evidence="5 9" id="KW-0812">Transmembrane</keyword>
<feature type="non-terminal residue" evidence="10">
    <location>
        <position position="348"/>
    </location>
</feature>
<evidence type="ECO:0000256" key="5">
    <source>
        <dbReference type="ARBA" id="ARBA00022692"/>
    </source>
</evidence>
<keyword evidence="4" id="KW-0410">Iron transport</keyword>
<dbReference type="Proteomes" id="UP000574210">
    <property type="component" value="Unassembled WGS sequence"/>
</dbReference>
<feature type="transmembrane region" description="Helical" evidence="9">
    <location>
        <begin position="183"/>
        <end position="204"/>
    </location>
</feature>
<dbReference type="InterPro" id="IPR001046">
    <property type="entry name" value="NRAMP_fam"/>
</dbReference>
<dbReference type="GO" id="GO:0015086">
    <property type="term" value="F:cadmium ion transmembrane transporter activity"/>
    <property type="evidence" value="ECO:0007669"/>
    <property type="project" value="TreeGrafter"/>
</dbReference>
<reference evidence="10 11" key="1">
    <citation type="submission" date="2019-09" db="EMBL/GenBank/DDBJ databases">
        <title>Bird 10,000 Genomes (B10K) Project - Family phase.</title>
        <authorList>
            <person name="Zhang G."/>
        </authorList>
    </citation>
    <scope>NUCLEOTIDE SEQUENCE [LARGE SCALE GENOMIC DNA]</scope>
    <source>
        <strain evidence="10">B10K-CU-031-12</strain>
        <tissue evidence="10">Muscle</tissue>
    </source>
</reference>
<comment type="similarity">
    <text evidence="3">Belongs to the NRAMP family.</text>
</comment>
<evidence type="ECO:0000256" key="2">
    <source>
        <dbReference type="ARBA" id="ARBA00004155"/>
    </source>
</evidence>
<proteinExistence type="inferred from homology"/>
<dbReference type="AlphaFoldDB" id="A0A7K8SE58"/>
<evidence type="ECO:0000256" key="1">
    <source>
        <dbReference type="ARBA" id="ARBA00004107"/>
    </source>
</evidence>
<feature type="transmembrane region" description="Helical" evidence="9">
    <location>
        <begin position="6"/>
        <end position="24"/>
    </location>
</feature>
<keyword evidence="6 9" id="KW-1133">Transmembrane helix</keyword>
<accession>A0A7K8SE58</accession>
<dbReference type="GO" id="GO:0046870">
    <property type="term" value="F:cadmium ion binding"/>
    <property type="evidence" value="ECO:0007669"/>
    <property type="project" value="TreeGrafter"/>
</dbReference>
<keyword evidence="4" id="KW-0408">Iron</keyword>
<dbReference type="GO" id="GO:0005384">
    <property type="term" value="F:manganese ion transmembrane transporter activity"/>
    <property type="evidence" value="ECO:0007669"/>
    <property type="project" value="TreeGrafter"/>
</dbReference>
<dbReference type="PANTHER" id="PTHR11706">
    <property type="entry name" value="SOLUTE CARRIER PROTEIN FAMILY 11 MEMBER"/>
    <property type="match status" value="1"/>
</dbReference>
<dbReference type="GO" id="GO:0005765">
    <property type="term" value="C:lysosomal membrane"/>
    <property type="evidence" value="ECO:0007669"/>
    <property type="project" value="UniProtKB-SubCell"/>
</dbReference>
<dbReference type="GO" id="GO:0015094">
    <property type="term" value="F:lead ion transmembrane transporter activity"/>
    <property type="evidence" value="ECO:0007669"/>
    <property type="project" value="TreeGrafter"/>
</dbReference>
<dbReference type="GO" id="GO:0015099">
    <property type="term" value="F:nickel cation transmembrane transporter activity"/>
    <property type="evidence" value="ECO:0007669"/>
    <property type="project" value="TreeGrafter"/>
</dbReference>
<keyword evidence="8" id="KW-0458">Lysosome</keyword>
<dbReference type="PRINTS" id="PR00447">
    <property type="entry name" value="NATRESASSCMP"/>
</dbReference>
<feature type="transmembrane region" description="Helical" evidence="9">
    <location>
        <begin position="298"/>
        <end position="321"/>
    </location>
</feature>
<feature type="non-terminal residue" evidence="10">
    <location>
        <position position="1"/>
    </location>
</feature>
<dbReference type="GO" id="GO:0015093">
    <property type="term" value="F:ferrous iron transmembrane transporter activity"/>
    <property type="evidence" value="ECO:0007669"/>
    <property type="project" value="TreeGrafter"/>
</dbReference>
<keyword evidence="4" id="KW-0813">Transport</keyword>
<evidence type="ECO:0000256" key="9">
    <source>
        <dbReference type="SAM" id="Phobius"/>
    </source>
</evidence>
<name>A0A7K8SE58_9PASS</name>
<comment type="caution">
    <text evidence="10">The sequence shown here is derived from an EMBL/GenBank/DDBJ whole genome shotgun (WGS) entry which is preliminary data.</text>
</comment>
<keyword evidence="4" id="KW-0406">Ion transport</keyword>
<evidence type="ECO:0000313" key="11">
    <source>
        <dbReference type="Proteomes" id="UP000574210"/>
    </source>
</evidence>
<feature type="transmembrane region" description="Helical" evidence="9">
    <location>
        <begin position="31"/>
        <end position="49"/>
    </location>
</feature>
<dbReference type="Pfam" id="PF01566">
    <property type="entry name" value="Nramp"/>
    <property type="match status" value="1"/>
</dbReference>
<protein>
    <submittedName>
        <fullName evidence="10">NRAM2 protein</fullName>
    </submittedName>
</protein>
<evidence type="ECO:0000256" key="3">
    <source>
        <dbReference type="ARBA" id="ARBA00006670"/>
    </source>
</evidence>
<keyword evidence="11" id="KW-1185">Reference proteome</keyword>
<dbReference type="PANTHER" id="PTHR11706:SF40">
    <property type="entry name" value="NATURAL RESISTANCE-ASSOCIATED MACROPHAGE PROTEIN 2"/>
    <property type="match status" value="1"/>
</dbReference>
<evidence type="ECO:0000256" key="8">
    <source>
        <dbReference type="ARBA" id="ARBA00023228"/>
    </source>
</evidence>
<evidence type="ECO:0000256" key="6">
    <source>
        <dbReference type="ARBA" id="ARBA00022989"/>
    </source>
</evidence>
<dbReference type="GO" id="GO:0031902">
    <property type="term" value="C:late endosome membrane"/>
    <property type="evidence" value="ECO:0007669"/>
    <property type="project" value="UniProtKB-SubCell"/>
</dbReference>
<feature type="transmembrane region" description="Helical" evidence="9">
    <location>
        <begin position="231"/>
        <end position="251"/>
    </location>
</feature>
<evidence type="ECO:0000256" key="4">
    <source>
        <dbReference type="ARBA" id="ARBA00022496"/>
    </source>
</evidence>